<evidence type="ECO:0000313" key="2">
    <source>
        <dbReference type="Proteomes" id="UP000251197"/>
    </source>
</evidence>
<proteinExistence type="predicted"/>
<organism evidence="1 2">
    <name type="scientific">Cedecea neteri</name>
    <dbReference type="NCBI Taxonomy" id="158822"/>
    <lineage>
        <taxon>Bacteria</taxon>
        <taxon>Pseudomonadati</taxon>
        <taxon>Pseudomonadota</taxon>
        <taxon>Gammaproteobacteria</taxon>
        <taxon>Enterobacterales</taxon>
        <taxon>Enterobacteriaceae</taxon>
        <taxon>Cedecea</taxon>
    </lineage>
</organism>
<reference evidence="1 2" key="1">
    <citation type="submission" date="2018-06" db="EMBL/GenBank/DDBJ databases">
        <authorList>
            <consortium name="Pathogen Informatics"/>
            <person name="Doyle S."/>
        </authorList>
    </citation>
    <scope>NUCLEOTIDE SEQUENCE [LARGE SCALE GENOMIC DNA]</scope>
    <source>
        <strain evidence="1 2">NCTC12120</strain>
    </source>
</reference>
<gene>
    <name evidence="1" type="ORF">NCTC12120_02245</name>
</gene>
<dbReference type="EMBL" id="UAVU01000003">
    <property type="protein sequence ID" value="SQA98366.1"/>
    <property type="molecule type" value="Genomic_DNA"/>
</dbReference>
<name>A0A2X2SZI3_9ENTR</name>
<accession>A0A2X2SZI3</accession>
<sequence>MNNSTEAPSYNIRGLNLLGWRDMQHALDYLYAGGQLASGDVSGNQRRKNPDGRR</sequence>
<dbReference type="AlphaFoldDB" id="A0A2X2SZI3"/>
<keyword evidence="1" id="KW-0808">Transferase</keyword>
<dbReference type="Proteomes" id="UP000251197">
    <property type="component" value="Unassembled WGS sequence"/>
</dbReference>
<evidence type="ECO:0000313" key="1">
    <source>
        <dbReference type="EMBL" id="SQA98366.1"/>
    </source>
</evidence>
<dbReference type="GO" id="GO:0016740">
    <property type="term" value="F:transferase activity"/>
    <property type="evidence" value="ECO:0007669"/>
    <property type="project" value="UniProtKB-KW"/>
</dbReference>
<protein>
    <submittedName>
        <fullName evidence="1">Putative UDP-N-acetyl-D-mannosaminuronic acid transferase</fullName>
    </submittedName>
</protein>